<name>A0A645I629_9ZZZZ</name>
<proteinExistence type="predicted"/>
<sequence>MAEVYVGIEHFARIDGLTGVSVRLKGVALCHEAGPRPCAVDLIADRGAAYDRQPRRRTKGRHRRRYRFGAADAGKSAEGDRHVWFHKGCGLFGPHDFLPQGCR</sequence>
<evidence type="ECO:0000313" key="1">
    <source>
        <dbReference type="EMBL" id="MPN45849.1"/>
    </source>
</evidence>
<accession>A0A645I629</accession>
<reference evidence="1" key="1">
    <citation type="submission" date="2019-08" db="EMBL/GenBank/DDBJ databases">
        <authorList>
            <person name="Kucharzyk K."/>
            <person name="Murdoch R.W."/>
            <person name="Higgins S."/>
            <person name="Loffler F."/>
        </authorList>
    </citation>
    <scope>NUCLEOTIDE SEQUENCE</scope>
</reference>
<organism evidence="1">
    <name type="scientific">bioreactor metagenome</name>
    <dbReference type="NCBI Taxonomy" id="1076179"/>
    <lineage>
        <taxon>unclassified sequences</taxon>
        <taxon>metagenomes</taxon>
        <taxon>ecological metagenomes</taxon>
    </lineage>
</organism>
<protein>
    <submittedName>
        <fullName evidence="1">Uncharacterized protein</fullName>
    </submittedName>
</protein>
<comment type="caution">
    <text evidence="1">The sequence shown here is derived from an EMBL/GenBank/DDBJ whole genome shotgun (WGS) entry which is preliminary data.</text>
</comment>
<gene>
    <name evidence="1" type="ORF">SDC9_193424</name>
</gene>
<dbReference type="EMBL" id="VSSQ01106042">
    <property type="protein sequence ID" value="MPN45849.1"/>
    <property type="molecule type" value="Genomic_DNA"/>
</dbReference>
<dbReference type="AlphaFoldDB" id="A0A645I629"/>